<dbReference type="AlphaFoldDB" id="K9VZB6"/>
<organism evidence="1 2">
    <name type="scientific">Crinalium epipsammum PCC 9333</name>
    <dbReference type="NCBI Taxonomy" id="1173022"/>
    <lineage>
        <taxon>Bacteria</taxon>
        <taxon>Bacillati</taxon>
        <taxon>Cyanobacteriota</taxon>
        <taxon>Cyanophyceae</taxon>
        <taxon>Gomontiellales</taxon>
        <taxon>Gomontiellaceae</taxon>
        <taxon>Crinalium</taxon>
    </lineage>
</organism>
<dbReference type="RefSeq" id="WP_015203425.1">
    <property type="nucleotide sequence ID" value="NC_019753.1"/>
</dbReference>
<dbReference type="EMBL" id="CP003620">
    <property type="protein sequence ID" value="AFZ13311.1"/>
    <property type="molecule type" value="Genomic_DNA"/>
</dbReference>
<dbReference type="Proteomes" id="UP000010472">
    <property type="component" value="Chromosome"/>
</dbReference>
<gene>
    <name evidence="1" type="ORF">Cri9333_2444</name>
</gene>
<proteinExistence type="predicted"/>
<evidence type="ECO:0000313" key="1">
    <source>
        <dbReference type="EMBL" id="AFZ13311.1"/>
    </source>
</evidence>
<dbReference type="HOGENOM" id="CLU_2823867_0_0_3"/>
<reference evidence="1 2" key="1">
    <citation type="submission" date="2012-06" db="EMBL/GenBank/DDBJ databases">
        <title>Finished chromosome of genome of Crinalium epipsammum PCC 9333.</title>
        <authorList>
            <consortium name="US DOE Joint Genome Institute"/>
            <person name="Gugger M."/>
            <person name="Coursin T."/>
            <person name="Rippka R."/>
            <person name="Tandeau De Marsac N."/>
            <person name="Huntemann M."/>
            <person name="Wei C.-L."/>
            <person name="Han J."/>
            <person name="Detter J.C."/>
            <person name="Han C."/>
            <person name="Tapia R."/>
            <person name="Davenport K."/>
            <person name="Daligault H."/>
            <person name="Erkkila T."/>
            <person name="Gu W."/>
            <person name="Munk A.C.C."/>
            <person name="Teshima H."/>
            <person name="Xu Y."/>
            <person name="Chain P."/>
            <person name="Chen A."/>
            <person name="Krypides N."/>
            <person name="Mavromatis K."/>
            <person name="Markowitz V."/>
            <person name="Szeto E."/>
            <person name="Ivanova N."/>
            <person name="Mikhailova N."/>
            <person name="Ovchinnikova G."/>
            <person name="Pagani I."/>
            <person name="Pati A."/>
            <person name="Goodwin L."/>
            <person name="Peters L."/>
            <person name="Pitluck S."/>
            <person name="Woyke T."/>
            <person name="Kerfeld C."/>
        </authorList>
    </citation>
    <scope>NUCLEOTIDE SEQUENCE [LARGE SCALE GENOMIC DNA]</scope>
    <source>
        <strain evidence="1 2">PCC 9333</strain>
    </source>
</reference>
<protein>
    <submittedName>
        <fullName evidence="1">Uncharacterized protein</fullName>
    </submittedName>
</protein>
<dbReference type="KEGG" id="cep:Cri9333_2444"/>
<sequence>MRLTGISVIEAVSPESREIRLEPYEGQIISVRGFENANMIYSANLIKVLGTESNFFKLINICDKQN</sequence>
<accession>K9VZB6</accession>
<evidence type="ECO:0000313" key="2">
    <source>
        <dbReference type="Proteomes" id="UP000010472"/>
    </source>
</evidence>
<name>K9VZB6_9CYAN</name>
<keyword evidence="2" id="KW-1185">Reference proteome</keyword>